<dbReference type="RefSeq" id="WP_276324716.1">
    <property type="nucleotide sequence ID" value="NZ_CP003923.1"/>
</dbReference>
<dbReference type="Proteomes" id="UP000027142">
    <property type="component" value="Chromosome"/>
</dbReference>
<protein>
    <submittedName>
        <fullName evidence="1">Uncharacterized protein</fullName>
    </submittedName>
</protein>
<evidence type="ECO:0000313" key="1">
    <source>
        <dbReference type="EMBL" id="AIC96501.1"/>
    </source>
</evidence>
<dbReference type="AlphaFoldDB" id="A0A060LZ23"/>
<gene>
    <name evidence="1" type="ORF">BleG1_3954</name>
</gene>
<dbReference type="HOGENOM" id="CLU_3212479_0_0_9"/>
<dbReference type="EMBL" id="CP003923">
    <property type="protein sequence ID" value="AIC96501.1"/>
    <property type="molecule type" value="Genomic_DNA"/>
</dbReference>
<keyword evidence="2" id="KW-1185">Reference proteome</keyword>
<dbReference type="KEGG" id="ble:BleG1_3954"/>
<dbReference type="STRING" id="1246626.BleG1_3954"/>
<dbReference type="PATRIC" id="fig|1246626.3.peg.3950"/>
<organism evidence="1 2">
    <name type="scientific">Shouchella lehensis G1</name>
    <dbReference type="NCBI Taxonomy" id="1246626"/>
    <lineage>
        <taxon>Bacteria</taxon>
        <taxon>Bacillati</taxon>
        <taxon>Bacillota</taxon>
        <taxon>Bacilli</taxon>
        <taxon>Bacillales</taxon>
        <taxon>Bacillaceae</taxon>
        <taxon>Shouchella</taxon>
    </lineage>
</organism>
<accession>A0A060LZ23</accession>
<name>A0A060LZ23_9BACI</name>
<reference evidence="1 2" key="1">
    <citation type="journal article" date="2014" name="Gene">
        <title>A comparative genomic analysis of the alkalitolerant soil bacterium Bacillus lehensis G1.</title>
        <authorList>
            <person name="Noor Y.M."/>
            <person name="Samsulrizal N.H."/>
            <person name="Jema'on N.A."/>
            <person name="Low K.O."/>
            <person name="Ramli A.N."/>
            <person name="Alias N.I."/>
            <person name="Damis S.I."/>
            <person name="Fuzi S.F."/>
            <person name="Isa M.N."/>
            <person name="Murad A.M."/>
            <person name="Raih M.F."/>
            <person name="Bakar F.D."/>
            <person name="Najimudin N."/>
            <person name="Mahadi N.M."/>
            <person name="Illias R.M."/>
        </authorList>
    </citation>
    <scope>NUCLEOTIDE SEQUENCE [LARGE SCALE GENOMIC DNA]</scope>
    <source>
        <strain evidence="1 2">G1</strain>
    </source>
</reference>
<evidence type="ECO:0000313" key="2">
    <source>
        <dbReference type="Proteomes" id="UP000027142"/>
    </source>
</evidence>
<sequence>MSIIHTETDNYNQAISILAEMVYSYISKSEYVDDNLSKKGGEAT</sequence>
<proteinExistence type="predicted"/>